<protein>
    <submittedName>
        <fullName evidence="2">Uncharacterized protein</fullName>
    </submittedName>
</protein>
<evidence type="ECO:0000313" key="3">
    <source>
        <dbReference type="Proteomes" id="UP000257109"/>
    </source>
</evidence>
<dbReference type="AlphaFoldDB" id="A0A371FMN7"/>
<comment type="caution">
    <text evidence="2">The sequence shown here is derived from an EMBL/GenBank/DDBJ whole genome shotgun (WGS) entry which is preliminary data.</text>
</comment>
<sequence>MCDTNESVVGAMLSQRKDKMFHTIYYANLYALLSIIQNIVYTYRSSIKFLLENRIIRHRISRVRGPLGWIEVVKYGRIK</sequence>
<dbReference type="EMBL" id="QJKJ01008491">
    <property type="protein sequence ID" value="RDX79598.1"/>
    <property type="molecule type" value="Genomic_DNA"/>
</dbReference>
<keyword evidence="3" id="KW-1185">Reference proteome</keyword>
<organism evidence="2 3">
    <name type="scientific">Mucuna pruriens</name>
    <name type="common">Velvet bean</name>
    <name type="synonym">Dolichos pruriens</name>
    <dbReference type="NCBI Taxonomy" id="157652"/>
    <lineage>
        <taxon>Eukaryota</taxon>
        <taxon>Viridiplantae</taxon>
        <taxon>Streptophyta</taxon>
        <taxon>Embryophyta</taxon>
        <taxon>Tracheophyta</taxon>
        <taxon>Spermatophyta</taxon>
        <taxon>Magnoliopsida</taxon>
        <taxon>eudicotyledons</taxon>
        <taxon>Gunneridae</taxon>
        <taxon>Pentapetalae</taxon>
        <taxon>rosids</taxon>
        <taxon>fabids</taxon>
        <taxon>Fabales</taxon>
        <taxon>Fabaceae</taxon>
        <taxon>Papilionoideae</taxon>
        <taxon>50 kb inversion clade</taxon>
        <taxon>NPAAA clade</taxon>
        <taxon>indigoferoid/millettioid clade</taxon>
        <taxon>Phaseoleae</taxon>
        <taxon>Mucuna</taxon>
    </lineage>
</organism>
<gene>
    <name evidence="2" type="ORF">CR513_39961</name>
</gene>
<accession>A0A371FMN7</accession>
<evidence type="ECO:0000256" key="1">
    <source>
        <dbReference type="SAM" id="Phobius"/>
    </source>
</evidence>
<keyword evidence="1" id="KW-0812">Transmembrane</keyword>
<evidence type="ECO:0000313" key="2">
    <source>
        <dbReference type="EMBL" id="RDX79598.1"/>
    </source>
</evidence>
<keyword evidence="1" id="KW-1133">Transmembrane helix</keyword>
<proteinExistence type="predicted"/>
<keyword evidence="1" id="KW-0472">Membrane</keyword>
<name>A0A371FMN7_MUCPR</name>
<feature type="non-terminal residue" evidence="2">
    <location>
        <position position="1"/>
    </location>
</feature>
<reference evidence="2" key="1">
    <citation type="submission" date="2018-05" db="EMBL/GenBank/DDBJ databases">
        <title>Draft genome of Mucuna pruriens seed.</title>
        <authorList>
            <person name="Nnadi N.E."/>
            <person name="Vos R."/>
            <person name="Hasami M.H."/>
            <person name="Devisetty U.K."/>
            <person name="Aguiy J.C."/>
        </authorList>
    </citation>
    <scope>NUCLEOTIDE SEQUENCE [LARGE SCALE GENOMIC DNA]</scope>
    <source>
        <strain evidence="2">JCA_2017</strain>
    </source>
</reference>
<dbReference type="Proteomes" id="UP000257109">
    <property type="component" value="Unassembled WGS sequence"/>
</dbReference>
<feature type="transmembrane region" description="Helical" evidence="1">
    <location>
        <begin position="24"/>
        <end position="43"/>
    </location>
</feature>